<dbReference type="Proteomes" id="UP000032737">
    <property type="component" value="Chromosome"/>
</dbReference>
<protein>
    <submittedName>
        <fullName evidence="1">DNA topology modulation protein, flaR</fullName>
    </submittedName>
</protein>
<dbReference type="EMBL" id="FO681348">
    <property type="protein sequence ID" value="CCV66334.1"/>
    <property type="molecule type" value="Genomic_DNA"/>
</dbReference>
<dbReference type="OrthoDB" id="1201990at2"/>
<dbReference type="STRING" id="61635.BN8531313"/>
<keyword evidence="2" id="KW-1185">Reference proteome</keyword>
<dbReference type="PANTHER" id="PTHR37816">
    <property type="entry name" value="YALI0E33011P"/>
    <property type="match status" value="1"/>
</dbReference>
<dbReference type="Gene3D" id="3.40.50.300">
    <property type="entry name" value="P-loop containing nucleotide triphosphate hydrolases"/>
    <property type="match status" value="1"/>
</dbReference>
<name>U4KTA2_9MOLU</name>
<evidence type="ECO:0000313" key="1">
    <source>
        <dbReference type="EMBL" id="CCV66334.1"/>
    </source>
</evidence>
<gene>
    <name evidence="1" type="primary">flaR</name>
    <name evidence="1" type="ORF">BN8531313</name>
</gene>
<dbReference type="PANTHER" id="PTHR37816:SF3">
    <property type="entry name" value="MODULATES DNA TOPOLOGY"/>
    <property type="match status" value="1"/>
</dbReference>
<proteinExistence type="predicted"/>
<dbReference type="RefSeq" id="WP_030005194.1">
    <property type="nucleotide sequence ID" value="NC_022549.1"/>
</dbReference>
<dbReference type="HOGENOM" id="CLU_092618_0_1_14"/>
<dbReference type="SUPFAM" id="SSF52540">
    <property type="entry name" value="P-loop containing nucleoside triphosphate hydrolases"/>
    <property type="match status" value="1"/>
</dbReference>
<accession>U4KTA2</accession>
<dbReference type="AlphaFoldDB" id="U4KTA2"/>
<dbReference type="InterPro" id="IPR027417">
    <property type="entry name" value="P-loop_NTPase"/>
</dbReference>
<evidence type="ECO:0000313" key="2">
    <source>
        <dbReference type="Proteomes" id="UP000032737"/>
    </source>
</evidence>
<sequence>MKIMIIGYASTGKAKLASLFSDKYQLTQLNMEDIIYDENRVKQPKKLSYQQLNRFLRKNENWVINGNYSSCQFLERAEQASLIIVLKFNRFTCLKNAYQARKTKNQGWMKWLLYSGRNKYRQQKFNHLIKRHPDKVCVIKNQKQLDDYLLKLGISPQNNK</sequence>
<organism evidence="1 2">
    <name type="scientific">Acholeplasma brassicae</name>
    <dbReference type="NCBI Taxonomy" id="61635"/>
    <lineage>
        <taxon>Bacteria</taxon>
        <taxon>Bacillati</taxon>
        <taxon>Mycoplasmatota</taxon>
        <taxon>Mollicutes</taxon>
        <taxon>Acholeplasmatales</taxon>
        <taxon>Acholeplasmataceae</taxon>
        <taxon>Acholeplasma</taxon>
    </lineage>
</organism>
<dbReference type="KEGG" id="abra:BN8531313"/>
<reference evidence="1 2" key="1">
    <citation type="journal article" date="2013" name="J. Mol. Microbiol. Biotechnol.">
        <title>Analysis of the Complete Genomes of Acholeplasma brassicae , A. palmae and A. laidlawii and Their Comparison to the Obligate Parasites from ' Candidatus Phytoplasma'.</title>
        <authorList>
            <person name="Kube M."/>
            <person name="Siewert C."/>
            <person name="Migdoll A.M."/>
            <person name="Duduk B."/>
            <person name="Holz S."/>
            <person name="Rabus R."/>
            <person name="Seemuller E."/>
            <person name="Mitrovic J."/>
            <person name="Muller I."/>
            <person name="Buttner C."/>
            <person name="Reinhardt R."/>
        </authorList>
    </citation>
    <scope>NUCLEOTIDE SEQUENCE [LARGE SCALE GENOMIC DNA]</scope>
    <source>
        <strain evidence="2">0502</strain>
    </source>
</reference>
<dbReference type="InterPro" id="IPR052922">
    <property type="entry name" value="Cytidylate_Kinase-2"/>
</dbReference>